<organism evidence="18 19">
    <name type="scientific">Rubus argutus</name>
    <name type="common">Southern blackberry</name>
    <dbReference type="NCBI Taxonomy" id="59490"/>
    <lineage>
        <taxon>Eukaryota</taxon>
        <taxon>Viridiplantae</taxon>
        <taxon>Streptophyta</taxon>
        <taxon>Embryophyta</taxon>
        <taxon>Tracheophyta</taxon>
        <taxon>Spermatophyta</taxon>
        <taxon>Magnoliopsida</taxon>
        <taxon>eudicotyledons</taxon>
        <taxon>Gunneridae</taxon>
        <taxon>Pentapetalae</taxon>
        <taxon>rosids</taxon>
        <taxon>fabids</taxon>
        <taxon>Rosales</taxon>
        <taxon>Rosaceae</taxon>
        <taxon>Rosoideae</taxon>
        <taxon>Rosoideae incertae sedis</taxon>
        <taxon>Rubus</taxon>
    </lineage>
</organism>
<feature type="domain" description="Bromo" evidence="15">
    <location>
        <begin position="1183"/>
        <end position="1231"/>
    </location>
</feature>
<evidence type="ECO:0000259" key="17">
    <source>
        <dbReference type="PROSITE" id="PS50982"/>
    </source>
</evidence>
<dbReference type="Pfam" id="PF00628">
    <property type="entry name" value="PHD"/>
    <property type="match status" value="2"/>
</dbReference>
<keyword evidence="3" id="KW-0808">Transferase</keyword>
<dbReference type="CDD" id="cd15519">
    <property type="entry name" value="PHD1_Lid2p_like"/>
    <property type="match status" value="1"/>
</dbReference>
<dbReference type="InterPro" id="IPR003888">
    <property type="entry name" value="FYrich_N"/>
</dbReference>
<dbReference type="InterPro" id="IPR003889">
    <property type="entry name" value="FYrich_C"/>
</dbReference>
<evidence type="ECO:0008006" key="20">
    <source>
        <dbReference type="Google" id="ProtNLM"/>
    </source>
</evidence>
<dbReference type="GO" id="GO:0003677">
    <property type="term" value="F:DNA binding"/>
    <property type="evidence" value="ECO:0007669"/>
    <property type="project" value="UniProtKB-KW"/>
</dbReference>
<dbReference type="Gene3D" id="1.20.920.10">
    <property type="entry name" value="Bromodomain-like"/>
    <property type="match status" value="1"/>
</dbReference>
<feature type="region of interest" description="Disordered" evidence="14">
    <location>
        <begin position="1"/>
        <end position="71"/>
    </location>
</feature>
<evidence type="ECO:0000256" key="10">
    <source>
        <dbReference type="ARBA" id="ARBA00023163"/>
    </source>
</evidence>
<dbReference type="InterPro" id="IPR001965">
    <property type="entry name" value="Znf_PHD"/>
</dbReference>
<dbReference type="InterPro" id="IPR011011">
    <property type="entry name" value="Znf_FYVE_PHD"/>
</dbReference>
<feature type="region of interest" description="Disordered" evidence="14">
    <location>
        <begin position="1532"/>
        <end position="1572"/>
    </location>
</feature>
<dbReference type="CDD" id="cd15489">
    <property type="entry name" value="PHD_SF"/>
    <property type="match status" value="1"/>
</dbReference>
<dbReference type="InterPro" id="IPR019786">
    <property type="entry name" value="Zinc_finger_PHD-type_CS"/>
</dbReference>
<dbReference type="GO" id="GO:0005634">
    <property type="term" value="C:nucleus"/>
    <property type="evidence" value="ECO:0007669"/>
    <property type="project" value="UniProtKB-SubCell"/>
</dbReference>
<dbReference type="PROSITE" id="PS50016">
    <property type="entry name" value="ZF_PHD_2"/>
    <property type="match status" value="2"/>
</dbReference>
<dbReference type="GO" id="GO:0140993">
    <property type="term" value="F:histone modifying activity"/>
    <property type="evidence" value="ECO:0007669"/>
    <property type="project" value="UniProtKB-ARBA"/>
</dbReference>
<evidence type="ECO:0000256" key="13">
    <source>
        <dbReference type="PROSITE-ProRule" id="PRU00146"/>
    </source>
</evidence>
<evidence type="ECO:0000313" key="19">
    <source>
        <dbReference type="Proteomes" id="UP001457282"/>
    </source>
</evidence>
<feature type="compositionally biased region" description="Basic and acidic residues" evidence="14">
    <location>
        <begin position="1548"/>
        <end position="1560"/>
    </location>
</feature>
<comment type="subcellular location">
    <subcellularLocation>
        <location evidence="1">Nucleus</location>
    </subcellularLocation>
</comment>
<proteinExistence type="inferred from homology"/>
<feature type="domain" description="MBD" evidence="17">
    <location>
        <begin position="261"/>
        <end position="333"/>
    </location>
</feature>
<feature type="compositionally biased region" description="Acidic residues" evidence="14">
    <location>
        <begin position="148"/>
        <end position="158"/>
    </location>
</feature>
<feature type="region of interest" description="Disordered" evidence="14">
    <location>
        <begin position="1508"/>
        <end position="1527"/>
    </location>
</feature>
<evidence type="ECO:0000256" key="11">
    <source>
        <dbReference type="ARBA" id="ARBA00023242"/>
    </source>
</evidence>
<dbReference type="GO" id="GO:0016740">
    <property type="term" value="F:transferase activity"/>
    <property type="evidence" value="ECO:0007669"/>
    <property type="project" value="UniProtKB-KW"/>
</dbReference>
<dbReference type="Gene3D" id="3.30.160.360">
    <property type="match status" value="1"/>
</dbReference>
<dbReference type="InterPro" id="IPR036427">
    <property type="entry name" value="Bromodomain-like_sf"/>
</dbReference>
<comment type="similarity">
    <text evidence="2">Belongs to the WAL family.</text>
</comment>
<dbReference type="SUPFAM" id="SSF57903">
    <property type="entry name" value="FYVE/PHD zinc finger"/>
    <property type="match status" value="2"/>
</dbReference>
<evidence type="ECO:0000256" key="1">
    <source>
        <dbReference type="ARBA" id="ARBA00004123"/>
    </source>
</evidence>
<dbReference type="Gene3D" id="3.30.890.10">
    <property type="entry name" value="Methyl-cpg-binding Protein 2, Chain A"/>
    <property type="match status" value="1"/>
</dbReference>
<feature type="region of interest" description="Disordered" evidence="14">
    <location>
        <begin position="138"/>
        <end position="158"/>
    </location>
</feature>
<dbReference type="InterPro" id="IPR028942">
    <property type="entry name" value="WHIM1_dom"/>
</dbReference>
<dbReference type="SUPFAM" id="SSF47370">
    <property type="entry name" value="Bromodomain"/>
    <property type="match status" value="1"/>
</dbReference>
<dbReference type="PROSITE" id="PS50014">
    <property type="entry name" value="BROMODOMAIN_2"/>
    <property type="match status" value="1"/>
</dbReference>
<dbReference type="GO" id="GO:0008270">
    <property type="term" value="F:zinc ion binding"/>
    <property type="evidence" value="ECO:0007669"/>
    <property type="project" value="UniProtKB-KW"/>
</dbReference>
<dbReference type="PROSITE" id="PS50982">
    <property type="entry name" value="MBD"/>
    <property type="match status" value="1"/>
</dbReference>
<evidence type="ECO:0000256" key="4">
    <source>
        <dbReference type="ARBA" id="ARBA00022723"/>
    </source>
</evidence>
<dbReference type="GO" id="GO:0048731">
    <property type="term" value="P:system development"/>
    <property type="evidence" value="ECO:0007669"/>
    <property type="project" value="UniProtKB-ARBA"/>
</dbReference>
<feature type="domain" description="PHD-type" evidence="16">
    <location>
        <begin position="70"/>
        <end position="121"/>
    </location>
</feature>
<dbReference type="PANTHER" id="PTHR47162">
    <property type="entry name" value="OS02G0192300 PROTEIN"/>
    <property type="match status" value="1"/>
</dbReference>
<dbReference type="SUPFAM" id="SSF54171">
    <property type="entry name" value="DNA-binding domain"/>
    <property type="match status" value="1"/>
</dbReference>
<keyword evidence="7" id="KW-0805">Transcription regulation</keyword>
<dbReference type="Pfam" id="PF15612">
    <property type="entry name" value="WHIM1"/>
    <property type="match status" value="1"/>
</dbReference>
<keyword evidence="9" id="KW-0238">DNA-binding</keyword>
<evidence type="ECO:0000259" key="16">
    <source>
        <dbReference type="PROSITE" id="PS50016"/>
    </source>
</evidence>
<dbReference type="Pfam" id="PF05964">
    <property type="entry name" value="FYRN"/>
    <property type="match status" value="1"/>
</dbReference>
<dbReference type="EMBL" id="JBEDUW010000006">
    <property type="protein sequence ID" value="KAK9925266.1"/>
    <property type="molecule type" value="Genomic_DNA"/>
</dbReference>
<keyword evidence="19" id="KW-1185">Reference proteome</keyword>
<name>A0AAW1WMX3_RUBAR</name>
<dbReference type="InterPro" id="IPR016177">
    <property type="entry name" value="DNA-bd_dom_sf"/>
</dbReference>
<gene>
    <name evidence="18" type="ORF">M0R45_033596</name>
</gene>
<dbReference type="PANTHER" id="PTHR47162:SF8">
    <property type="entry name" value="METHYL-CPG-BINDING DOMAIN-CONTAINING PROTEIN 9"/>
    <property type="match status" value="1"/>
</dbReference>
<evidence type="ECO:0000256" key="2">
    <source>
        <dbReference type="ARBA" id="ARBA00007444"/>
    </source>
</evidence>
<dbReference type="PROSITE" id="PS51542">
    <property type="entry name" value="FYRN"/>
    <property type="match status" value="1"/>
</dbReference>
<keyword evidence="10" id="KW-0804">Transcription</keyword>
<evidence type="ECO:0000256" key="9">
    <source>
        <dbReference type="ARBA" id="ARBA00023125"/>
    </source>
</evidence>
<dbReference type="InterPro" id="IPR013083">
    <property type="entry name" value="Znf_RING/FYVE/PHD"/>
</dbReference>
<dbReference type="GO" id="GO:0000785">
    <property type="term" value="C:chromatin"/>
    <property type="evidence" value="ECO:0007669"/>
    <property type="project" value="UniProtKB-ARBA"/>
</dbReference>
<evidence type="ECO:0000256" key="5">
    <source>
        <dbReference type="ARBA" id="ARBA00022771"/>
    </source>
</evidence>
<keyword evidence="5 13" id="KW-0863">Zinc-finger</keyword>
<dbReference type="Gene3D" id="3.30.40.10">
    <property type="entry name" value="Zinc/RING finger domain, C3HC4 (zinc finger)"/>
    <property type="match status" value="2"/>
</dbReference>
<accession>A0AAW1WMX3</accession>
<evidence type="ECO:0000256" key="8">
    <source>
        <dbReference type="ARBA" id="ARBA00023117"/>
    </source>
</evidence>
<sequence length="2244" mass="247455">MELTDSSSEELRDSAAAAAEPTRSPLGIDLNEIPSPPETLPDSLDIVRSYHDNPSPPPGAPAGVPGGGRGSACAACGKPEVRGHVVVCDGCERGFHLTCAGMRGRQAVNLDEWVCGECMCSGVKSKRWPLGVKSKQILDINASPPSDGDGDGDGDADGTEEVLELRKHTPGGNSFGGNPFGAPVTYSNFLYSGNGYGLHKASGILTHAVKFEDILHHTETAGGRFEEVDLSFPLGRHRSSNNTAITLSSPNSNEIVLQALRDFVSERHGVLEEGWRVEFKQSIDSREPYVVYCAPNGKTFDSLLEVAYYLGLMSYNSMGSEIRREGSLSMTEKTYQPRKRKSKVLYVNGVTENKENLISGYCKKLSSHGPSVEVSTRGFVKNGEFTEAGSEENGCFESQHNTEGLPMQFEDFFVLSLGEVDTRPSYHDSNLIWPVGYRSCWHDRITGSLFICEVLDGGDSGPVFKIRRCSCSALPIPSGSTILARPSLGKVCIQIDQDSHGNYENDGNIQMILSDPSPPMENDVFSCLMGYSDETNDVRTTTQFQFEDHSVCETSGSRSSADLVAGDDIGEMSVEDHSSSSAWRIMSQKIVNACSKIYKQRGMIKFCCKHVENASGFHNGVITNDNRQVNHTSLEKFCSSLSSVSIPSIRKADDEPGNCDDIAKWLDQDRFGLDADFVQELLEQLPGAQSCTQYQFLRDRSFNSTLLTVGNGLLVVKMGAGLHGKEEEVLDGLFRRSKKAKLAEVHVKNDHPPLGKPLCSRIPPALVGDVYQVWESLWRFHEILGLKEAFSLKELEEELINPWFASSDMPEKFESEIQGAKASEARKVDCRSGLDLSSSSKFSSAVSRDNPRAFIHMETGAMKEAAQVKLASVTYNRCSGIALTKAHASLLRVLIGELQSKVAALVDRNFDSGEFKSKRGRKKDVDCSIPVKKPKLLPINELTWPELARRYILAVLAMDGNLDSAEITGRESSKVFRCLQGDGGVLCGSLTGVAGMEADALLLAEATKKIFASVNGESHVFTIEEDGSDGVGSVETNLGNDGNIPVWAQMLEPVRKLPTNVGTRIRKCVYEALAKDPPEWAKKILEYSICKEVYKGNASGPTKKAVISVLTDVSAEALKQKSEKGRKRKINISITDVIMKQCRIVLRRAAAADDTKIFCNLLGRKLMNSSDNDDEGLLGSPAMVSRPLDFRTIDLRLAAGSYGGSHEAFLEDVRQLWSNLRIAYGDQPDLVELVETLSQNFETLYEEVVSLDHKFVEYANLECLSSERKKEIDDLVASTSEIPKAPWDEGVCKVCGIDKDDDSVLLCDTCDAEYHTYCLIPPLARIPKGNWYCPSCVVGKHMVQDASGHPQVISRRCGKNWHGEVTRVYLESLTHLSSKMEETEYWEFNVDERTFLLKFLCDELLNSAVIHQHLEHCSETSTELQQKLRSLSVEWKNLKSREESLVARAAKVDVSLGEDGIKEGISAVENQEKCLGQEHSLSGRSNYLNVASDDLPASESARGFDELPSVSNAEHNSQNSADAEVREKDGHPAINHTNAEGNFLPHMPSEKNDRSFRHTELPSSNSSPHEVNREISCLDLQQEDMERVVSPFQPSEQEGLCVPSEVRGNLVTQRMSPAIANDSHTCHLELNSVRNDLSLLLDSITAVEFDLSKVSVRREFLGIDSVGGLYWASAMPGEHSRIIVDKSVSVQQGIKMAEGRDPVWKSSVLQNFAATSMNSCLPSEGSKACCPFSFEPNKAVALSSPWISYETDAEINELIGWLKPHDLKERELRESILHWQKSRFQKYQQTGSRVQDDIPTELSAASNGEKAAISNGLVTRAATFLEKLYGPCFELETAEILKKRGKRARLTNDEKMYRCDCLEPIWPFRHHCFSCHRTFLTDSELEGHNDGRCTSGAAACEKGKEISDSSIVKGSLKCVINREECRGELKNVETSRSVGAELNAKLIQFQNEGLVCPYDLEEICSKFVTNDSNKDLIQAIGLIGSNGIPSFVPSLSPYLCDSAVALISPQRDVGEPGNGQEAAERLVSVGKTGVDTAGCNSHSGSADGLEVPNANRPNFRCPERRNMKPSGSHSIVGAGRFCVVSQSSLRPLVGKVSEISRRLKINLLDMEAALPEEALRPSKAHLEKRWAWRGFVKSASTIYEMIQATIVLEDMIQTEYLRNEWWYWSSYSAAAKTSTISSLSLRVYSLDAAILYEKIFPNSDITENLEPSSVLDQKMLPVMDSTEKIKISRKFNKKRKEPEG</sequence>
<dbReference type="PROSITE" id="PS51543">
    <property type="entry name" value="FYRC"/>
    <property type="match status" value="1"/>
</dbReference>
<dbReference type="SMART" id="SM00297">
    <property type="entry name" value="BROMO"/>
    <property type="match status" value="1"/>
</dbReference>
<dbReference type="SMART" id="SM00249">
    <property type="entry name" value="PHD"/>
    <property type="match status" value="2"/>
</dbReference>
<evidence type="ECO:0000256" key="6">
    <source>
        <dbReference type="ARBA" id="ARBA00022833"/>
    </source>
</evidence>
<feature type="domain" description="PHD-type" evidence="16">
    <location>
        <begin position="1289"/>
        <end position="1339"/>
    </location>
</feature>
<dbReference type="Pfam" id="PF05965">
    <property type="entry name" value="FYRC"/>
    <property type="match status" value="1"/>
</dbReference>
<dbReference type="InterPro" id="IPR001739">
    <property type="entry name" value="Methyl_CpG_DNA-bd"/>
</dbReference>
<keyword evidence="6" id="KW-0862">Zinc</keyword>
<dbReference type="InterPro" id="IPR019787">
    <property type="entry name" value="Znf_PHD-finger"/>
</dbReference>
<feature type="compositionally biased region" description="Polar residues" evidence="14">
    <location>
        <begin position="1509"/>
        <end position="1521"/>
    </location>
</feature>
<evidence type="ECO:0000313" key="18">
    <source>
        <dbReference type="EMBL" id="KAK9925266.1"/>
    </source>
</evidence>
<dbReference type="Pfam" id="PF01429">
    <property type="entry name" value="MBD"/>
    <property type="match status" value="1"/>
</dbReference>
<keyword evidence="8 12" id="KW-0103">Bromodomain</keyword>
<dbReference type="Proteomes" id="UP001457282">
    <property type="component" value="Unassembled WGS sequence"/>
</dbReference>
<evidence type="ECO:0000256" key="12">
    <source>
        <dbReference type="PROSITE-ProRule" id="PRU00035"/>
    </source>
</evidence>
<reference evidence="18 19" key="1">
    <citation type="journal article" date="2023" name="G3 (Bethesda)">
        <title>A chromosome-length genome assembly and annotation of blackberry (Rubus argutus, cv. 'Hillquist').</title>
        <authorList>
            <person name="Bruna T."/>
            <person name="Aryal R."/>
            <person name="Dudchenko O."/>
            <person name="Sargent D.J."/>
            <person name="Mead D."/>
            <person name="Buti M."/>
            <person name="Cavallini A."/>
            <person name="Hytonen T."/>
            <person name="Andres J."/>
            <person name="Pham M."/>
            <person name="Weisz D."/>
            <person name="Mascagni F."/>
            <person name="Usai G."/>
            <person name="Natali L."/>
            <person name="Bassil N."/>
            <person name="Fernandez G.E."/>
            <person name="Lomsadze A."/>
            <person name="Armour M."/>
            <person name="Olukolu B."/>
            <person name="Poorten T."/>
            <person name="Britton C."/>
            <person name="Davik J."/>
            <person name="Ashrafi H."/>
            <person name="Aiden E.L."/>
            <person name="Borodovsky M."/>
            <person name="Worthington M."/>
        </authorList>
    </citation>
    <scope>NUCLEOTIDE SEQUENCE [LARGE SCALE GENOMIC DNA]</scope>
    <source>
        <strain evidence="18">PI 553951</strain>
    </source>
</reference>
<evidence type="ECO:0000256" key="3">
    <source>
        <dbReference type="ARBA" id="ARBA00022679"/>
    </source>
</evidence>
<dbReference type="InterPro" id="IPR001487">
    <property type="entry name" value="Bromodomain"/>
</dbReference>
<comment type="caution">
    <text evidence="18">The sequence shown here is derived from an EMBL/GenBank/DDBJ whole genome shotgun (WGS) entry which is preliminary data.</text>
</comment>
<protein>
    <recommendedName>
        <fullName evidence="20">Methyl-CpG-binding domain-containing protein 9</fullName>
    </recommendedName>
</protein>
<keyword evidence="11" id="KW-0539">Nucleus</keyword>
<evidence type="ECO:0000259" key="15">
    <source>
        <dbReference type="PROSITE" id="PS50014"/>
    </source>
</evidence>
<dbReference type="PROSITE" id="PS01359">
    <property type="entry name" value="ZF_PHD_1"/>
    <property type="match status" value="2"/>
</dbReference>
<evidence type="ECO:0000256" key="7">
    <source>
        <dbReference type="ARBA" id="ARBA00023015"/>
    </source>
</evidence>
<keyword evidence="4" id="KW-0479">Metal-binding</keyword>
<evidence type="ECO:0000256" key="14">
    <source>
        <dbReference type="SAM" id="MobiDB-lite"/>
    </source>
</evidence>